<gene>
    <name evidence="1" type="ORF">RVY80_07345</name>
</gene>
<protein>
    <submittedName>
        <fullName evidence="1">Uncharacterized protein</fullName>
    </submittedName>
</protein>
<dbReference type="RefSeq" id="WP_295190491.1">
    <property type="nucleotide sequence ID" value="NZ_JAWJZA010000007.1"/>
</dbReference>
<sequence length="41" mass="4817">MPEEVTVSNYDKDSTYALKYGKIYRATDFVKDYESYQAAKK</sequence>
<dbReference type="EMBL" id="JAWJZB010000008">
    <property type="protein sequence ID" value="MDV5088652.1"/>
    <property type="molecule type" value="Genomic_DNA"/>
</dbReference>
<evidence type="ECO:0000313" key="2">
    <source>
        <dbReference type="Proteomes" id="UP001272515"/>
    </source>
</evidence>
<dbReference type="Proteomes" id="UP001272515">
    <property type="component" value="Unassembled WGS sequence"/>
</dbReference>
<keyword evidence="2" id="KW-1185">Reference proteome</keyword>
<comment type="caution">
    <text evidence="1">The sequence shown here is derived from an EMBL/GenBank/DDBJ whole genome shotgun (WGS) entry which is preliminary data.</text>
</comment>
<name>A0ABU3ZAD1_9FIRM</name>
<accession>A0ABU3ZAD1</accession>
<evidence type="ECO:0000313" key="1">
    <source>
        <dbReference type="EMBL" id="MDV5088652.1"/>
    </source>
</evidence>
<organism evidence="1 2">
    <name type="scientific">Veillonella absiana</name>
    <dbReference type="NCBI Taxonomy" id="3079305"/>
    <lineage>
        <taxon>Bacteria</taxon>
        <taxon>Bacillati</taxon>
        <taxon>Bacillota</taxon>
        <taxon>Negativicutes</taxon>
        <taxon>Veillonellales</taxon>
        <taxon>Veillonellaceae</taxon>
        <taxon>Veillonella</taxon>
    </lineage>
</organism>
<reference evidence="1 2" key="1">
    <citation type="submission" date="2023-10" db="EMBL/GenBank/DDBJ databases">
        <title>Veillonella sp. nov., isolated from a pig farm feces dump.</title>
        <authorList>
            <person name="Chang Y.-H."/>
        </authorList>
    </citation>
    <scope>NUCLEOTIDE SEQUENCE [LARGE SCALE GENOMIC DNA]</scope>
    <source>
        <strain evidence="1 2">YH-vei2233</strain>
    </source>
</reference>
<proteinExistence type="predicted"/>